<feature type="transmembrane region" description="Helical" evidence="7">
    <location>
        <begin position="14"/>
        <end position="35"/>
    </location>
</feature>
<keyword evidence="7" id="KW-0812">Transmembrane</keyword>
<dbReference type="InterPro" id="IPR050121">
    <property type="entry name" value="Cytochrome_P450_monoxygenase"/>
</dbReference>
<evidence type="ECO:0000256" key="4">
    <source>
        <dbReference type="ARBA" id="ARBA00023002"/>
    </source>
</evidence>
<sequence>MDFLTGHLKADFNALRLAASLAALAILYPIGLSIYRLTFDPLAKFPGPKIAAVTSWYEFYYDWWCEGQYIFEIEKMHKIYGPIVRVNPEELSIHDPAAYNEIYVTESKRRTENYHHFCKGIDLDGSHVLTVDHDLHRKRRKPLEPFFSRLGVLRLEPIIIQLVEKFVARLEALKGSNTIIRLDHAFSALSGDVVGKLCCEDKEDFLDSPEFASWLYDLLHIGITSIPLLTGFPLLIQIATKIPENIIFWAFPRGQSIKNLKQMALKHIVEAKHNKLETDKKGTRVGDGTSLFRYIVNSDMPESERSDERLAKEAQVLLGAGTATTARTMGFISYFILTNPSIRSRLEKELEEPMSRYPKVVPTWAELEKSADITSSH</sequence>
<accession>A0ABR4B119</accession>
<comment type="cofactor">
    <cofactor evidence="1">
        <name>heme</name>
        <dbReference type="ChEBI" id="CHEBI:30413"/>
    </cofactor>
</comment>
<dbReference type="EMBL" id="JBHFEH010000034">
    <property type="protein sequence ID" value="KAL2051590.1"/>
    <property type="molecule type" value="Genomic_DNA"/>
</dbReference>
<comment type="similarity">
    <text evidence="2">Belongs to the cytochrome P450 family.</text>
</comment>
<dbReference type="InterPro" id="IPR001128">
    <property type="entry name" value="Cyt_P450"/>
</dbReference>
<dbReference type="PANTHER" id="PTHR24305:SF157">
    <property type="entry name" value="N-ACETYLTRYPTOPHAN 6-HYDROXYLASE IVOC-RELATED"/>
    <property type="match status" value="1"/>
</dbReference>
<dbReference type="CDD" id="cd11062">
    <property type="entry name" value="CYP58-like"/>
    <property type="match status" value="1"/>
</dbReference>
<evidence type="ECO:0000256" key="3">
    <source>
        <dbReference type="ARBA" id="ARBA00022723"/>
    </source>
</evidence>
<dbReference type="Pfam" id="PF00067">
    <property type="entry name" value="p450"/>
    <property type="match status" value="1"/>
</dbReference>
<dbReference type="InterPro" id="IPR036396">
    <property type="entry name" value="Cyt_P450_sf"/>
</dbReference>
<keyword evidence="9" id="KW-1185">Reference proteome</keyword>
<keyword evidence="3" id="KW-0479">Metal-binding</keyword>
<proteinExistence type="inferred from homology"/>
<dbReference type="PANTHER" id="PTHR24305">
    <property type="entry name" value="CYTOCHROME P450"/>
    <property type="match status" value="1"/>
</dbReference>
<keyword evidence="7" id="KW-1133">Transmembrane helix</keyword>
<evidence type="ECO:0000313" key="9">
    <source>
        <dbReference type="Proteomes" id="UP001590951"/>
    </source>
</evidence>
<keyword evidence="7" id="KW-0472">Membrane</keyword>
<evidence type="ECO:0000256" key="2">
    <source>
        <dbReference type="ARBA" id="ARBA00010617"/>
    </source>
</evidence>
<evidence type="ECO:0000256" key="6">
    <source>
        <dbReference type="ARBA" id="ARBA00023033"/>
    </source>
</evidence>
<evidence type="ECO:0000313" key="8">
    <source>
        <dbReference type="EMBL" id="KAL2051590.1"/>
    </source>
</evidence>
<dbReference type="Proteomes" id="UP001590951">
    <property type="component" value="Unassembled WGS sequence"/>
</dbReference>
<evidence type="ECO:0000256" key="7">
    <source>
        <dbReference type="SAM" id="Phobius"/>
    </source>
</evidence>
<protein>
    <recommendedName>
        <fullName evidence="10">Cytochrome P450</fullName>
    </recommendedName>
</protein>
<gene>
    <name evidence="8" type="ORF">ABVK25_008252</name>
</gene>
<evidence type="ECO:0008006" key="10">
    <source>
        <dbReference type="Google" id="ProtNLM"/>
    </source>
</evidence>
<evidence type="ECO:0000256" key="5">
    <source>
        <dbReference type="ARBA" id="ARBA00023004"/>
    </source>
</evidence>
<comment type="caution">
    <text evidence="8">The sequence shown here is derived from an EMBL/GenBank/DDBJ whole genome shotgun (WGS) entry which is preliminary data.</text>
</comment>
<keyword evidence="6" id="KW-0503">Monooxygenase</keyword>
<reference evidence="8 9" key="1">
    <citation type="submission" date="2024-09" db="EMBL/GenBank/DDBJ databases">
        <title>Rethinking Asexuality: The Enigmatic Case of Functional Sexual Genes in Lepraria (Stereocaulaceae).</title>
        <authorList>
            <person name="Doellman M."/>
            <person name="Sun Y."/>
            <person name="Barcenas-Pena A."/>
            <person name="Lumbsch H.T."/>
            <person name="Grewe F."/>
        </authorList>
    </citation>
    <scope>NUCLEOTIDE SEQUENCE [LARGE SCALE GENOMIC DNA]</scope>
    <source>
        <strain evidence="8 9">Grewe 0041</strain>
    </source>
</reference>
<keyword evidence="4" id="KW-0560">Oxidoreductase</keyword>
<organism evidence="8 9">
    <name type="scientific">Lepraria finkii</name>
    <dbReference type="NCBI Taxonomy" id="1340010"/>
    <lineage>
        <taxon>Eukaryota</taxon>
        <taxon>Fungi</taxon>
        <taxon>Dikarya</taxon>
        <taxon>Ascomycota</taxon>
        <taxon>Pezizomycotina</taxon>
        <taxon>Lecanoromycetes</taxon>
        <taxon>OSLEUM clade</taxon>
        <taxon>Lecanoromycetidae</taxon>
        <taxon>Lecanorales</taxon>
        <taxon>Lecanorineae</taxon>
        <taxon>Stereocaulaceae</taxon>
        <taxon>Lepraria</taxon>
    </lineage>
</organism>
<evidence type="ECO:0000256" key="1">
    <source>
        <dbReference type="ARBA" id="ARBA00001971"/>
    </source>
</evidence>
<dbReference type="SUPFAM" id="SSF48264">
    <property type="entry name" value="Cytochrome P450"/>
    <property type="match status" value="1"/>
</dbReference>
<keyword evidence="5" id="KW-0408">Iron</keyword>
<name>A0ABR4B119_9LECA</name>
<dbReference type="Gene3D" id="1.10.630.10">
    <property type="entry name" value="Cytochrome P450"/>
    <property type="match status" value="1"/>
</dbReference>